<name>A0A8C0GUU9_CHEAB</name>
<dbReference type="InterPro" id="IPR050328">
    <property type="entry name" value="Dev_Immune_Receptor"/>
</dbReference>
<organism evidence="5 6">
    <name type="scientific">Chelonoidis abingdonii</name>
    <name type="common">Abingdon island giant tortoise</name>
    <name type="synonym">Testudo abingdonii</name>
    <dbReference type="NCBI Taxonomy" id="106734"/>
    <lineage>
        <taxon>Eukaryota</taxon>
        <taxon>Metazoa</taxon>
        <taxon>Chordata</taxon>
        <taxon>Craniata</taxon>
        <taxon>Vertebrata</taxon>
        <taxon>Euteleostomi</taxon>
        <taxon>Archelosauria</taxon>
        <taxon>Testudinata</taxon>
        <taxon>Testudines</taxon>
        <taxon>Cryptodira</taxon>
        <taxon>Durocryptodira</taxon>
        <taxon>Testudinoidea</taxon>
        <taxon>Testudinidae</taxon>
        <taxon>Chelonoidis</taxon>
    </lineage>
</organism>
<reference evidence="5" key="2">
    <citation type="submission" date="2025-09" db="UniProtKB">
        <authorList>
            <consortium name="Ensembl"/>
        </authorList>
    </citation>
    <scope>IDENTIFICATION</scope>
</reference>
<dbReference type="Pfam" id="PF13855">
    <property type="entry name" value="LRR_8"/>
    <property type="match status" value="1"/>
</dbReference>
<dbReference type="SMART" id="SM00369">
    <property type="entry name" value="LRR_TYP"/>
    <property type="match status" value="4"/>
</dbReference>
<dbReference type="InterPro" id="IPR000372">
    <property type="entry name" value="LRRNT"/>
</dbReference>
<evidence type="ECO:0000256" key="2">
    <source>
        <dbReference type="ARBA" id="ARBA00022729"/>
    </source>
</evidence>
<evidence type="ECO:0000313" key="5">
    <source>
        <dbReference type="Ensembl" id="ENSCABP00000012914.1"/>
    </source>
</evidence>
<evidence type="ECO:0000256" key="3">
    <source>
        <dbReference type="ARBA" id="ARBA00022737"/>
    </source>
</evidence>
<accession>A0A8C0GUU9</accession>
<evidence type="ECO:0000313" key="6">
    <source>
        <dbReference type="Proteomes" id="UP000694404"/>
    </source>
</evidence>
<dbReference type="Ensembl" id="ENSCABT00000014157.1">
    <property type="protein sequence ID" value="ENSCABP00000012914.1"/>
    <property type="gene ID" value="ENSCABG00000009666.1"/>
</dbReference>
<keyword evidence="2" id="KW-0732">Signal</keyword>
<evidence type="ECO:0000259" key="4">
    <source>
        <dbReference type="SMART" id="SM00013"/>
    </source>
</evidence>
<keyword evidence="1" id="KW-0433">Leucine-rich repeat</keyword>
<dbReference type="SUPFAM" id="SSF52058">
    <property type="entry name" value="L domain-like"/>
    <property type="match status" value="1"/>
</dbReference>
<proteinExistence type="predicted"/>
<dbReference type="PANTHER" id="PTHR24373">
    <property type="entry name" value="SLIT RELATED LEUCINE-RICH REPEAT NEURONAL PROTEIN"/>
    <property type="match status" value="1"/>
</dbReference>
<keyword evidence="6" id="KW-1185">Reference proteome</keyword>
<feature type="domain" description="LRRNT" evidence="4">
    <location>
        <begin position="61"/>
        <end position="94"/>
    </location>
</feature>
<dbReference type="GeneTree" id="ENSGT00940000167413"/>
<dbReference type="SMART" id="SM00013">
    <property type="entry name" value="LRRNT"/>
    <property type="match status" value="1"/>
</dbReference>
<dbReference type="AlphaFoldDB" id="A0A8C0GUU9"/>
<dbReference type="InterPro" id="IPR001611">
    <property type="entry name" value="Leu-rich_rpt"/>
</dbReference>
<dbReference type="Proteomes" id="UP000694404">
    <property type="component" value="Unplaced"/>
</dbReference>
<protein>
    <recommendedName>
        <fullName evidence="4">LRRNT domain-containing protein</fullName>
    </recommendedName>
</protein>
<dbReference type="OMA" id="STHEQHR"/>
<sequence>MLPWLIPGGPRLLPSYYGFPTLANSWHRCYLKAVPVRMAMAPTSECAIVHWGRHPPALVAACPSMCKCSPEDTIRCNKAGLRTLPAELATSTVSLNLSNNLLRILTANTFRNLTFLRSLWLDRNNLTFLYPGTFSALSNLRELDLGWNSRLTHLHANTFRGLSNLISLDLASCNIFEIHPLVFSYLLSLQVLDLTSNNLSHQRFLLDMCVKISCGCAWRLNMLTK</sequence>
<dbReference type="Gene3D" id="3.80.10.10">
    <property type="entry name" value="Ribonuclease Inhibitor"/>
    <property type="match status" value="1"/>
</dbReference>
<dbReference type="GO" id="GO:0005615">
    <property type="term" value="C:extracellular space"/>
    <property type="evidence" value="ECO:0007669"/>
    <property type="project" value="TreeGrafter"/>
</dbReference>
<keyword evidence="3" id="KW-0677">Repeat</keyword>
<evidence type="ECO:0000256" key="1">
    <source>
        <dbReference type="ARBA" id="ARBA00022614"/>
    </source>
</evidence>
<reference evidence="5" key="1">
    <citation type="submission" date="2025-08" db="UniProtKB">
        <authorList>
            <consortium name="Ensembl"/>
        </authorList>
    </citation>
    <scope>IDENTIFICATION</scope>
</reference>
<dbReference type="PANTHER" id="PTHR24373:SF400">
    <property type="entry name" value="LRRCT DOMAIN-CONTAINING PROTEIN"/>
    <property type="match status" value="1"/>
</dbReference>
<dbReference type="InterPro" id="IPR003591">
    <property type="entry name" value="Leu-rich_rpt_typical-subtyp"/>
</dbReference>
<dbReference type="GO" id="GO:0031012">
    <property type="term" value="C:extracellular matrix"/>
    <property type="evidence" value="ECO:0007669"/>
    <property type="project" value="TreeGrafter"/>
</dbReference>
<dbReference type="InterPro" id="IPR032675">
    <property type="entry name" value="LRR_dom_sf"/>
</dbReference>